<dbReference type="Gene3D" id="1.25.40.10">
    <property type="entry name" value="Tetratricopeptide repeat domain"/>
    <property type="match status" value="1"/>
</dbReference>
<name>K1SGC3_9ZZZZ</name>
<evidence type="ECO:0000313" key="3">
    <source>
        <dbReference type="EMBL" id="EKC52765.1"/>
    </source>
</evidence>
<reference evidence="3" key="1">
    <citation type="journal article" date="2013" name="Environ. Microbiol.">
        <title>Microbiota from the distal guts of lean and obese adolescents exhibit partial functional redundancy besides clear differences in community structure.</title>
        <authorList>
            <person name="Ferrer M."/>
            <person name="Ruiz A."/>
            <person name="Lanza F."/>
            <person name="Haange S.B."/>
            <person name="Oberbach A."/>
            <person name="Till H."/>
            <person name="Bargiela R."/>
            <person name="Campoy C."/>
            <person name="Segura M.T."/>
            <person name="Richter M."/>
            <person name="von Bergen M."/>
            <person name="Seifert J."/>
            <person name="Suarez A."/>
        </authorList>
    </citation>
    <scope>NUCLEOTIDE SEQUENCE</scope>
</reference>
<comment type="caution">
    <text evidence="3">The sequence shown here is derived from an EMBL/GenBank/DDBJ whole genome shotgun (WGS) entry which is preliminary data.</text>
</comment>
<keyword evidence="1" id="KW-0677">Repeat</keyword>
<keyword evidence="2" id="KW-0802">TPR repeat</keyword>
<dbReference type="InterPro" id="IPR019734">
    <property type="entry name" value="TPR_rpt"/>
</dbReference>
<accession>K1SGC3</accession>
<feature type="non-terminal residue" evidence="3">
    <location>
        <position position="174"/>
    </location>
</feature>
<dbReference type="PROSITE" id="PS50005">
    <property type="entry name" value="TPR"/>
    <property type="match status" value="2"/>
</dbReference>
<dbReference type="InterPro" id="IPR011990">
    <property type="entry name" value="TPR-like_helical_dom_sf"/>
</dbReference>
<feature type="non-terminal residue" evidence="3">
    <location>
        <position position="1"/>
    </location>
</feature>
<dbReference type="InterPro" id="IPR050498">
    <property type="entry name" value="Ycf3"/>
</dbReference>
<dbReference type="PANTHER" id="PTHR44858">
    <property type="entry name" value="TETRATRICOPEPTIDE REPEAT PROTEIN 6"/>
    <property type="match status" value="1"/>
</dbReference>
<dbReference type="Pfam" id="PF13432">
    <property type="entry name" value="TPR_16"/>
    <property type="match status" value="1"/>
</dbReference>
<evidence type="ECO:0000256" key="1">
    <source>
        <dbReference type="ARBA" id="ARBA00022737"/>
    </source>
</evidence>
<sequence>GEAFREAMRVEPAQRSNAMIYYQIGRMQEHRGKLEKALESYTMGLNVAPHVLPLRMARAKLYMQLGNKEKALVDYSDVLDWKADEQEALFMRAYIYTEQRLYKKARTDYEALLKLNPAHEEARIGLVLLNEKDNRPREAMEQINAMVAAAPDHAILYAVRAGLEQTRKQYEAAE</sequence>
<organism evidence="3">
    <name type="scientific">human gut metagenome</name>
    <dbReference type="NCBI Taxonomy" id="408170"/>
    <lineage>
        <taxon>unclassified sequences</taxon>
        <taxon>metagenomes</taxon>
        <taxon>organismal metagenomes</taxon>
    </lineage>
</organism>
<dbReference type="Pfam" id="PF13181">
    <property type="entry name" value="TPR_8"/>
    <property type="match status" value="1"/>
</dbReference>
<evidence type="ECO:0000256" key="2">
    <source>
        <dbReference type="ARBA" id="ARBA00022803"/>
    </source>
</evidence>
<gene>
    <name evidence="3" type="ORF">OBE_12928</name>
</gene>
<proteinExistence type="predicted"/>
<dbReference type="AlphaFoldDB" id="K1SGC3"/>
<protein>
    <submittedName>
        <fullName evidence="3">TPR-repeat-containing protein</fullName>
    </submittedName>
</protein>
<dbReference type="SUPFAM" id="SSF48452">
    <property type="entry name" value="TPR-like"/>
    <property type="match status" value="1"/>
</dbReference>
<dbReference type="EMBL" id="AJWZ01008924">
    <property type="protein sequence ID" value="EKC52765.1"/>
    <property type="molecule type" value="Genomic_DNA"/>
</dbReference>
<dbReference type="SMART" id="SM00028">
    <property type="entry name" value="TPR"/>
    <property type="match status" value="3"/>
</dbReference>
<dbReference type="PANTHER" id="PTHR44858:SF1">
    <property type="entry name" value="UDP-N-ACETYLGLUCOSAMINE--PEPTIDE N-ACETYLGLUCOSAMINYLTRANSFERASE SPINDLY-RELATED"/>
    <property type="match status" value="1"/>
</dbReference>